<dbReference type="PATRIC" id="fig|889306.3.peg.1954"/>
<dbReference type="Gene3D" id="1.10.490.10">
    <property type="entry name" value="Globins"/>
    <property type="match status" value="1"/>
</dbReference>
<dbReference type="STRING" id="889306.KP78_19360"/>
<dbReference type="Proteomes" id="UP000031938">
    <property type="component" value="Unassembled WGS sequence"/>
</dbReference>
<sequence>MKWSLLSNGKQTKESLNEQIAQQNSNAVSINLSNKATTVKQMNMISLKEDDLRRLLQFKPVVSNHIDNIVAQFYVNLEQEPALMRIIKDHSTIERLRQTLSIHIQEMFNGKIDENYLAQRQRIAAVHLHIGLDPKWYIASFQDLLNSFITLIEELPYEEGDKFQLIRSVSRVLNLEMQIVLEAYEQQHENQLRTEQNHLHNLLQTLKDSARTLSASSQSTSESVESMKLSLDQLSDLSHSGSSIAEKLQSQTNSEQIKLENTKAESEQISSKMYTTEKNIHELNDLNSQISEVANMVTSIADQTNLLALNASIEAARAGEHGKGFAVVADEVRKLAENTKLSVSQVYELLKDTNGTTSSIEQSIVELKALFEAERESILSTSASFTEILHSMTELKIQNEKMDIDIKNLVLSLGTISQEASEVAQAAASLDQQ</sequence>
<evidence type="ECO:0000259" key="4">
    <source>
        <dbReference type="PROSITE" id="PS50111"/>
    </source>
</evidence>
<dbReference type="Pfam" id="PF11563">
    <property type="entry name" value="Protoglobin"/>
    <property type="match status" value="1"/>
</dbReference>
<comment type="caution">
    <text evidence="5">The sequence shown here is derived from an EMBL/GenBank/DDBJ whole genome shotgun (WGS) entry which is preliminary data.</text>
</comment>
<dbReference type="EMBL" id="JXRP01000017">
    <property type="protein sequence ID" value="KIL45587.1"/>
    <property type="molecule type" value="Genomic_DNA"/>
</dbReference>
<dbReference type="InterPro" id="IPR039379">
    <property type="entry name" value="Protoglobin_sensor_dom"/>
</dbReference>
<dbReference type="Pfam" id="PF00015">
    <property type="entry name" value="MCPsignal"/>
    <property type="match status" value="1"/>
</dbReference>
<feature type="domain" description="Methyl-accepting transducer" evidence="4">
    <location>
        <begin position="188"/>
        <end position="433"/>
    </location>
</feature>
<dbReference type="GO" id="GO:0007165">
    <property type="term" value="P:signal transduction"/>
    <property type="evidence" value="ECO:0007669"/>
    <property type="project" value="UniProtKB-KW"/>
</dbReference>
<gene>
    <name evidence="5" type="ORF">KP78_19360</name>
</gene>
<evidence type="ECO:0000256" key="3">
    <source>
        <dbReference type="SAM" id="MobiDB-lite"/>
    </source>
</evidence>
<evidence type="ECO:0000313" key="5">
    <source>
        <dbReference type="EMBL" id="KIL45587.1"/>
    </source>
</evidence>
<evidence type="ECO:0000256" key="1">
    <source>
        <dbReference type="ARBA" id="ARBA00023224"/>
    </source>
</evidence>
<proteinExistence type="predicted"/>
<dbReference type="GO" id="GO:0019825">
    <property type="term" value="F:oxygen binding"/>
    <property type="evidence" value="ECO:0007669"/>
    <property type="project" value="InterPro"/>
</dbReference>
<dbReference type="RefSeq" id="WP_052474729.1">
    <property type="nucleotide sequence ID" value="NZ_JXRP01000017.1"/>
</dbReference>
<dbReference type="PROSITE" id="PS50111">
    <property type="entry name" value="CHEMOTAXIS_TRANSDUC_2"/>
    <property type="match status" value="1"/>
</dbReference>
<dbReference type="InterPro" id="IPR009050">
    <property type="entry name" value="Globin-like_sf"/>
</dbReference>
<evidence type="ECO:0000256" key="2">
    <source>
        <dbReference type="PROSITE-ProRule" id="PRU00284"/>
    </source>
</evidence>
<dbReference type="InterPro" id="IPR004089">
    <property type="entry name" value="MCPsignal_dom"/>
</dbReference>
<dbReference type="SUPFAM" id="SSF46458">
    <property type="entry name" value="Globin-like"/>
    <property type="match status" value="1"/>
</dbReference>
<dbReference type="InterPro" id="IPR012292">
    <property type="entry name" value="Globin/Proto"/>
</dbReference>
<dbReference type="GO" id="GO:0016020">
    <property type="term" value="C:membrane"/>
    <property type="evidence" value="ECO:0007669"/>
    <property type="project" value="InterPro"/>
</dbReference>
<dbReference type="PANTHER" id="PTHR32089">
    <property type="entry name" value="METHYL-ACCEPTING CHEMOTAXIS PROTEIN MCPB"/>
    <property type="match status" value="1"/>
</dbReference>
<dbReference type="Gene3D" id="1.10.287.950">
    <property type="entry name" value="Methyl-accepting chemotaxis protein"/>
    <property type="match status" value="1"/>
</dbReference>
<feature type="region of interest" description="Disordered" evidence="3">
    <location>
        <begin position="242"/>
        <end position="264"/>
    </location>
</feature>
<accession>A0A0C2V9G4</accession>
<dbReference type="SUPFAM" id="SSF58104">
    <property type="entry name" value="Methyl-accepting chemotaxis protein (MCP) signaling domain"/>
    <property type="match status" value="1"/>
</dbReference>
<organism evidence="5 6">
    <name type="scientific">Jeotgalibacillus soli</name>
    <dbReference type="NCBI Taxonomy" id="889306"/>
    <lineage>
        <taxon>Bacteria</taxon>
        <taxon>Bacillati</taxon>
        <taxon>Bacillota</taxon>
        <taxon>Bacilli</taxon>
        <taxon>Bacillales</taxon>
        <taxon>Caryophanaceae</taxon>
        <taxon>Jeotgalibacillus</taxon>
    </lineage>
</organism>
<dbReference type="CDD" id="cd01068">
    <property type="entry name" value="globin_sensor"/>
    <property type="match status" value="1"/>
</dbReference>
<keyword evidence="6" id="KW-1185">Reference proteome</keyword>
<evidence type="ECO:0000313" key="6">
    <source>
        <dbReference type="Proteomes" id="UP000031938"/>
    </source>
</evidence>
<dbReference type="PANTHER" id="PTHR32089:SF118">
    <property type="entry name" value="HEME-BASED AEROTACTIC TRANSDUCER HEMAT"/>
    <property type="match status" value="1"/>
</dbReference>
<dbReference type="InterPro" id="IPR044398">
    <property type="entry name" value="Globin-sensor_dom"/>
</dbReference>
<reference evidence="5 6" key="1">
    <citation type="submission" date="2015-01" db="EMBL/GenBank/DDBJ databases">
        <title>Genome sequencing of Jeotgalibacillus soli.</title>
        <authorList>
            <person name="Goh K.M."/>
            <person name="Chan K.-G."/>
            <person name="Yaakop A.S."/>
            <person name="Ee R."/>
            <person name="Gan H.M."/>
            <person name="Chan C.S."/>
        </authorList>
    </citation>
    <scope>NUCLEOTIDE SEQUENCE [LARGE SCALE GENOMIC DNA]</scope>
    <source>
        <strain evidence="5 6">P9</strain>
    </source>
</reference>
<protein>
    <recommendedName>
        <fullName evidence="4">Methyl-accepting transducer domain-containing protein</fullName>
    </recommendedName>
</protein>
<keyword evidence="1 2" id="KW-0807">Transducer</keyword>
<dbReference type="GO" id="GO:0020037">
    <property type="term" value="F:heme binding"/>
    <property type="evidence" value="ECO:0007669"/>
    <property type="project" value="InterPro"/>
</dbReference>
<dbReference type="SMART" id="SM00283">
    <property type="entry name" value="MA"/>
    <property type="match status" value="1"/>
</dbReference>
<name>A0A0C2V9G4_9BACL</name>
<dbReference type="AlphaFoldDB" id="A0A0C2V9G4"/>